<comment type="caution">
    <text evidence="1">The sequence shown here is derived from an EMBL/GenBank/DDBJ whole genome shotgun (WGS) entry which is preliminary data.</text>
</comment>
<proteinExistence type="predicted"/>
<dbReference type="RefSeq" id="WP_272424728.1">
    <property type="nucleotide sequence ID" value="NZ_JAGTJJ010000055.1"/>
</dbReference>
<evidence type="ECO:0000313" key="2">
    <source>
        <dbReference type="Proteomes" id="UP001151081"/>
    </source>
</evidence>
<dbReference type="AlphaFoldDB" id="A0A9X4AWS6"/>
<dbReference type="Proteomes" id="UP001151081">
    <property type="component" value="Unassembled WGS sequence"/>
</dbReference>
<accession>A0A9X4AWS6</accession>
<evidence type="ECO:0000313" key="1">
    <source>
        <dbReference type="EMBL" id="MDC3987619.1"/>
    </source>
</evidence>
<reference evidence="1 2" key="1">
    <citation type="submission" date="2021-04" db="EMBL/GenBank/DDBJ databases">
        <title>Genome analysis of Polyangium sp.</title>
        <authorList>
            <person name="Li Y."/>
            <person name="Wang J."/>
        </authorList>
    </citation>
    <scope>NUCLEOTIDE SEQUENCE [LARGE SCALE GENOMIC DNA]</scope>
    <source>
        <strain evidence="1 2">SDU14</strain>
    </source>
</reference>
<gene>
    <name evidence="1" type="ORF">KEG57_44545</name>
</gene>
<sequence length="79" mass="8145">MTRRVPIVVSGDEAIIMIAGCQPPDSACTDCHDCVNPTPACGPGGTCGPCNTDKDCCPPLVCTPNGTCVLPPPQIERFS</sequence>
<name>A0A9X4AWS6_9BACT</name>
<protein>
    <submittedName>
        <fullName evidence="1">Uncharacterized protein</fullName>
    </submittedName>
</protein>
<keyword evidence="2" id="KW-1185">Reference proteome</keyword>
<organism evidence="1 2">
    <name type="scientific">Polyangium jinanense</name>
    <dbReference type="NCBI Taxonomy" id="2829994"/>
    <lineage>
        <taxon>Bacteria</taxon>
        <taxon>Pseudomonadati</taxon>
        <taxon>Myxococcota</taxon>
        <taxon>Polyangia</taxon>
        <taxon>Polyangiales</taxon>
        <taxon>Polyangiaceae</taxon>
        <taxon>Polyangium</taxon>
    </lineage>
</organism>
<dbReference type="EMBL" id="JAGTJJ010000055">
    <property type="protein sequence ID" value="MDC3987619.1"/>
    <property type="molecule type" value="Genomic_DNA"/>
</dbReference>